<sequence>VTMYTVLQYIVLMIATCQGGKDTDEDLAFYQVTPPPTDHPWSSAEKRVYKDIEEAIQKWQTNPETQPPSVDSDGVRVTPEPRAPRWWNQYMQEKYGDPPVFPDWSNETQIDMYMQNKKMRKKWTPSQESREPMKPDEEPFTWKPFVRDSKDSEVWTQPTWDEAEIKRLGDQLIERHSSGGSYGEYEEGPDSNFTDSSDQSQVGFALNKSAHSLHDHKGRKLSPAAVQIKENGMKVNRHRGSRGIFPFRNRIVYMPERALNRRKNALKAQLSPQDIVNVSKMAARRQMAKKNYERMKRNKALRNVWDIAMMKKIRRELNMKTDNNHHESKAKKRRRINRKWNHVGLIT</sequence>
<feature type="signal peptide" evidence="2">
    <location>
        <begin position="1"/>
        <end position="19"/>
    </location>
</feature>
<evidence type="ECO:0000313" key="3">
    <source>
        <dbReference type="EMBL" id="JAS06230.1"/>
    </source>
</evidence>
<dbReference type="EMBL" id="GEDC01031068">
    <property type="protein sequence ID" value="JAS06230.1"/>
    <property type="molecule type" value="Transcribed_RNA"/>
</dbReference>
<reference evidence="3" key="1">
    <citation type="submission" date="2015-12" db="EMBL/GenBank/DDBJ databases">
        <title>De novo transcriptome assembly of four potential Pierce s Disease insect vectors from Arizona vineyards.</title>
        <authorList>
            <person name="Tassone E.E."/>
        </authorList>
    </citation>
    <scope>NUCLEOTIDE SEQUENCE</scope>
</reference>
<dbReference type="AlphaFoldDB" id="A0A1B6BYY7"/>
<organism evidence="3">
    <name type="scientific">Clastoptera arizonana</name>
    <name type="common">Arizona spittle bug</name>
    <dbReference type="NCBI Taxonomy" id="38151"/>
    <lineage>
        <taxon>Eukaryota</taxon>
        <taxon>Metazoa</taxon>
        <taxon>Ecdysozoa</taxon>
        <taxon>Arthropoda</taxon>
        <taxon>Hexapoda</taxon>
        <taxon>Insecta</taxon>
        <taxon>Pterygota</taxon>
        <taxon>Neoptera</taxon>
        <taxon>Paraneoptera</taxon>
        <taxon>Hemiptera</taxon>
        <taxon>Auchenorrhyncha</taxon>
        <taxon>Cercopoidea</taxon>
        <taxon>Clastopteridae</taxon>
        <taxon>Clastoptera</taxon>
    </lineage>
</organism>
<name>A0A1B6BYY7_9HEMI</name>
<feature type="chain" id="PRO_5008580063" evidence="2">
    <location>
        <begin position="20"/>
        <end position="347"/>
    </location>
</feature>
<accession>A0A1B6BYY7</accession>
<keyword evidence="2" id="KW-0732">Signal</keyword>
<feature type="region of interest" description="Disordered" evidence="1">
    <location>
        <begin position="118"/>
        <end position="143"/>
    </location>
</feature>
<proteinExistence type="predicted"/>
<gene>
    <name evidence="3" type="ORF">g.8028</name>
</gene>
<feature type="compositionally biased region" description="Basic and acidic residues" evidence="1">
    <location>
        <begin position="128"/>
        <end position="137"/>
    </location>
</feature>
<evidence type="ECO:0000256" key="1">
    <source>
        <dbReference type="SAM" id="MobiDB-lite"/>
    </source>
</evidence>
<protein>
    <submittedName>
        <fullName evidence="3">Uncharacterized protein</fullName>
    </submittedName>
</protein>
<evidence type="ECO:0000256" key="2">
    <source>
        <dbReference type="SAM" id="SignalP"/>
    </source>
</evidence>
<feature type="non-terminal residue" evidence="3">
    <location>
        <position position="1"/>
    </location>
</feature>
<feature type="region of interest" description="Disordered" evidence="1">
    <location>
        <begin position="176"/>
        <end position="199"/>
    </location>
</feature>